<dbReference type="Proteomes" id="UP000306740">
    <property type="component" value="Unassembled WGS sequence"/>
</dbReference>
<organism evidence="5 6">
    <name type="scientific">Mumia zhuanghuii</name>
    <dbReference type="NCBI Taxonomy" id="2585211"/>
    <lineage>
        <taxon>Bacteria</taxon>
        <taxon>Bacillati</taxon>
        <taxon>Actinomycetota</taxon>
        <taxon>Actinomycetes</taxon>
        <taxon>Propionibacteriales</taxon>
        <taxon>Nocardioidaceae</taxon>
        <taxon>Mumia</taxon>
    </lineage>
</organism>
<dbReference type="Pfam" id="PF01965">
    <property type="entry name" value="DJ-1_PfpI"/>
    <property type="match status" value="1"/>
</dbReference>
<dbReference type="EMBL" id="VDFR01000185">
    <property type="protein sequence ID" value="TNC32845.1"/>
    <property type="molecule type" value="Genomic_DNA"/>
</dbReference>
<dbReference type="Gene3D" id="1.10.10.60">
    <property type="entry name" value="Homeodomain-like"/>
    <property type="match status" value="1"/>
</dbReference>
<dbReference type="PROSITE" id="PS01124">
    <property type="entry name" value="HTH_ARAC_FAMILY_2"/>
    <property type="match status" value="1"/>
</dbReference>
<dbReference type="InterPro" id="IPR029062">
    <property type="entry name" value="Class_I_gatase-like"/>
</dbReference>
<dbReference type="CDD" id="cd03137">
    <property type="entry name" value="GATase1_AraC_1"/>
    <property type="match status" value="1"/>
</dbReference>
<gene>
    <name evidence="5" type="ORF">FHE65_21130</name>
    <name evidence="4" type="ORF">FHE65_29985</name>
</gene>
<dbReference type="InterPro" id="IPR002818">
    <property type="entry name" value="DJ-1/PfpI"/>
</dbReference>
<dbReference type="Pfam" id="PF12833">
    <property type="entry name" value="HTH_18"/>
    <property type="match status" value="1"/>
</dbReference>
<accession>A0A5C4MH54</accession>
<evidence type="ECO:0000313" key="5">
    <source>
        <dbReference type="EMBL" id="TNC42425.1"/>
    </source>
</evidence>
<dbReference type="SMART" id="SM00342">
    <property type="entry name" value="HTH_ARAC"/>
    <property type="match status" value="1"/>
</dbReference>
<reference evidence="5 6" key="1">
    <citation type="submission" date="2019-05" db="EMBL/GenBank/DDBJ databases">
        <title>Mumia sp. nov., isolated from the intestinal contents of plateau pika (Ochotona curzoniae) in the Qinghai-Tibet plateau of China.</title>
        <authorList>
            <person name="Tian Z."/>
        </authorList>
    </citation>
    <scope>NUCLEOTIDE SEQUENCE [LARGE SCALE GENOMIC DNA]</scope>
    <source>
        <strain evidence="6">527</strain>
        <strain evidence="5">Z527</strain>
    </source>
</reference>
<dbReference type="PANTHER" id="PTHR43130">
    <property type="entry name" value="ARAC-FAMILY TRANSCRIPTIONAL REGULATOR"/>
    <property type="match status" value="1"/>
</dbReference>
<dbReference type="GO" id="GO:0043565">
    <property type="term" value="F:sequence-specific DNA binding"/>
    <property type="evidence" value="ECO:0007669"/>
    <property type="project" value="InterPro"/>
</dbReference>
<dbReference type="OrthoDB" id="3992151at2"/>
<evidence type="ECO:0000313" key="4">
    <source>
        <dbReference type="EMBL" id="TNC32845.1"/>
    </source>
</evidence>
<keyword evidence="1" id="KW-0805">Transcription regulation</keyword>
<dbReference type="EMBL" id="VDFR01000096">
    <property type="protein sequence ID" value="TNC42425.1"/>
    <property type="molecule type" value="Genomic_DNA"/>
</dbReference>
<protein>
    <submittedName>
        <fullName evidence="5">Helix-turn-helix domain-containing protein</fullName>
    </submittedName>
</protein>
<sequence>MVTVGLALHADAMLYETAIAAEVFGVDRSDLSADGTWYSLVVATPDGTPAAWLGEAPAVGYDALAEVDLVVVPSTNHLDAVPDPTLRHALRAAYDRGARIASLCTGAFVVAAAGLLDGREAATHWMHVAELERLYPGVRARADVLYVDDGQLLTSAGKTAALDLCLHLVRSDFGSAAANGLARRLVVAAQRPGGQAQFIAAPVSPTGSDRLGVALDWARERLDQPLTVSDLAREAGLGARQLARRVSAETGMTPLRWLHRERVLRAQELLERTDASVEQIAGRCGLGTATTLRRHFVRTVGVSPTAYRATFRG</sequence>
<evidence type="ECO:0000313" key="6">
    <source>
        <dbReference type="Proteomes" id="UP000306740"/>
    </source>
</evidence>
<dbReference type="SUPFAM" id="SSF46689">
    <property type="entry name" value="Homeodomain-like"/>
    <property type="match status" value="2"/>
</dbReference>
<dbReference type="SUPFAM" id="SSF52317">
    <property type="entry name" value="Class I glutamine amidotransferase-like"/>
    <property type="match status" value="1"/>
</dbReference>
<dbReference type="InterPro" id="IPR052158">
    <property type="entry name" value="INH-QAR"/>
</dbReference>
<dbReference type="AlphaFoldDB" id="A0A5C4MH54"/>
<evidence type="ECO:0000259" key="3">
    <source>
        <dbReference type="PROSITE" id="PS01124"/>
    </source>
</evidence>
<proteinExistence type="predicted"/>
<dbReference type="GO" id="GO:0003700">
    <property type="term" value="F:DNA-binding transcription factor activity"/>
    <property type="evidence" value="ECO:0007669"/>
    <property type="project" value="InterPro"/>
</dbReference>
<dbReference type="RefSeq" id="WP_139106559.1">
    <property type="nucleotide sequence ID" value="NZ_VDFR01000096.1"/>
</dbReference>
<comment type="caution">
    <text evidence="5">The sequence shown here is derived from an EMBL/GenBank/DDBJ whole genome shotgun (WGS) entry which is preliminary data.</text>
</comment>
<dbReference type="InterPro" id="IPR018060">
    <property type="entry name" value="HTH_AraC"/>
</dbReference>
<name>A0A5C4MH54_9ACTN</name>
<evidence type="ECO:0000256" key="2">
    <source>
        <dbReference type="ARBA" id="ARBA00023163"/>
    </source>
</evidence>
<dbReference type="PANTHER" id="PTHR43130:SF3">
    <property type="entry name" value="HTH-TYPE TRANSCRIPTIONAL REGULATOR RV1931C"/>
    <property type="match status" value="1"/>
</dbReference>
<dbReference type="InterPro" id="IPR009057">
    <property type="entry name" value="Homeodomain-like_sf"/>
</dbReference>
<evidence type="ECO:0000256" key="1">
    <source>
        <dbReference type="ARBA" id="ARBA00023015"/>
    </source>
</evidence>
<keyword evidence="2" id="KW-0804">Transcription</keyword>
<dbReference type="Gene3D" id="3.40.50.880">
    <property type="match status" value="1"/>
</dbReference>
<feature type="domain" description="HTH araC/xylS-type" evidence="3">
    <location>
        <begin position="212"/>
        <end position="310"/>
    </location>
</feature>